<dbReference type="SUPFAM" id="SSF56235">
    <property type="entry name" value="N-terminal nucleophile aminohydrolases (Ntn hydrolases)"/>
    <property type="match status" value="1"/>
</dbReference>
<dbReference type="AlphaFoldDB" id="A0A3B1CZY4"/>
<organism evidence="6">
    <name type="scientific">hydrothermal vent metagenome</name>
    <dbReference type="NCBI Taxonomy" id="652676"/>
    <lineage>
        <taxon>unclassified sequences</taxon>
        <taxon>metagenomes</taxon>
        <taxon>ecological metagenomes</taxon>
    </lineage>
</organism>
<evidence type="ECO:0000259" key="5">
    <source>
        <dbReference type="PROSITE" id="PS51278"/>
    </source>
</evidence>
<dbReference type="NCBIfam" id="TIGR01536">
    <property type="entry name" value="asn_synth_AEB"/>
    <property type="match status" value="1"/>
</dbReference>
<dbReference type="SUPFAM" id="SSF52402">
    <property type="entry name" value="Adenine nucleotide alpha hydrolases-like"/>
    <property type="match status" value="1"/>
</dbReference>
<protein>
    <submittedName>
        <fullName evidence="6">Asparagine synthetase [glutamine-hydrolyzing]</fullName>
        <ecNumber evidence="6">6.3.5.4</ecNumber>
    </submittedName>
</protein>
<dbReference type="Pfam" id="PF13537">
    <property type="entry name" value="GATase_7"/>
    <property type="match status" value="1"/>
</dbReference>
<comment type="similarity">
    <text evidence="1">Belongs to the asparagine synthetase family.</text>
</comment>
<dbReference type="CDD" id="cd00712">
    <property type="entry name" value="AsnB"/>
    <property type="match status" value="1"/>
</dbReference>
<accession>A0A3B1CZY4</accession>
<sequence>MCGISGIFNFKEDGIDQDLLKEMVMMAGYRGPDDCGLYTDNCVGLAHVRLSIIDPAGGRQPIHNEDRSLWITFNGEIFNYLELRQELIKQGHRFSTDTDTEVILHLYEEKGADCLRYFNGQWAFAIWDKKKRRLFLSRDRIGVRPLFYTVAGGRLLFGSEIKSILVHPGVTREVDLYALDQLFTFWVTLPPRTFFKDIMELPPAHYMIVEDGKIITTPYWHLDYAQDNEGFGEVMDERGYAERLRELLVDATRIRLRSDVPVGAYLSGGLDSAVVTAMIKKNTDTPLKTFSVTFKDPEFDESGYQKEASRFFGTEHQDVSCSCEDIARVFPDVVWHTEKPVLRTAPAPLYILSGLVRDAGYKVVLTGEGSDEILGGYDIFKESKIRRFWAMQPLSGIRPLLLKRLYPYMQNLQRQPLEYLQAFFHVRPEDLSNPFFSHLPRWGLTSRLKVFFSDTVKSELMSHDSYEDMKNLLPSDYDSWDSLSQAGYLEARYLLPGYILSSQGDRVSMAHSVEGRFPFLDHRVVEFATGLPSTLKLKVLNEKYILKLCAGDMVPLSVRNRPKQPYRAPDGKSFFRSGSGRTRFEYTEDLLSREKIKEFGIFNPDMVARLVDKFRKGQAIGAKDNMAFVGILSTQLFVYRFIKNFTGSSLYGSN</sequence>
<dbReference type="InterPro" id="IPR006426">
    <property type="entry name" value="Asn_synth_AEB"/>
</dbReference>
<evidence type="ECO:0000313" key="6">
    <source>
        <dbReference type="EMBL" id="VAX32131.1"/>
    </source>
</evidence>
<evidence type="ECO:0000256" key="1">
    <source>
        <dbReference type="ARBA" id="ARBA00005752"/>
    </source>
</evidence>
<dbReference type="GO" id="GO:0004066">
    <property type="term" value="F:asparagine synthase (glutamine-hydrolyzing) activity"/>
    <property type="evidence" value="ECO:0007669"/>
    <property type="project" value="UniProtKB-EC"/>
</dbReference>
<dbReference type="InterPro" id="IPR029055">
    <property type="entry name" value="Ntn_hydrolases_N"/>
</dbReference>
<dbReference type="GO" id="GO:0005524">
    <property type="term" value="F:ATP binding"/>
    <property type="evidence" value="ECO:0007669"/>
    <property type="project" value="UniProtKB-KW"/>
</dbReference>
<evidence type="ECO:0000256" key="3">
    <source>
        <dbReference type="ARBA" id="ARBA00022840"/>
    </source>
</evidence>
<dbReference type="EC" id="6.3.5.4" evidence="6"/>
<dbReference type="PANTHER" id="PTHR43284:SF1">
    <property type="entry name" value="ASPARAGINE SYNTHETASE"/>
    <property type="match status" value="1"/>
</dbReference>
<dbReference type="PANTHER" id="PTHR43284">
    <property type="entry name" value="ASPARAGINE SYNTHETASE (GLUTAMINE-HYDROLYZING)"/>
    <property type="match status" value="1"/>
</dbReference>
<keyword evidence="3" id="KW-0067">ATP-binding</keyword>
<dbReference type="EMBL" id="UOGI01000129">
    <property type="protein sequence ID" value="VAX32131.1"/>
    <property type="molecule type" value="Genomic_DNA"/>
</dbReference>
<evidence type="ECO:0000256" key="4">
    <source>
        <dbReference type="ARBA" id="ARBA00022962"/>
    </source>
</evidence>
<dbReference type="InterPro" id="IPR051786">
    <property type="entry name" value="ASN_synthetase/amidase"/>
</dbReference>
<dbReference type="CDD" id="cd01991">
    <property type="entry name" value="Asn_synthase_B_C"/>
    <property type="match status" value="1"/>
</dbReference>
<dbReference type="InterPro" id="IPR001962">
    <property type="entry name" value="Asn_synthase"/>
</dbReference>
<dbReference type="InterPro" id="IPR033738">
    <property type="entry name" value="AsnB_N"/>
</dbReference>
<evidence type="ECO:0000256" key="2">
    <source>
        <dbReference type="ARBA" id="ARBA00022741"/>
    </source>
</evidence>
<dbReference type="GO" id="GO:0006529">
    <property type="term" value="P:asparagine biosynthetic process"/>
    <property type="evidence" value="ECO:0007669"/>
    <property type="project" value="InterPro"/>
</dbReference>
<proteinExistence type="inferred from homology"/>
<name>A0A3B1CZY4_9ZZZZ</name>
<dbReference type="PROSITE" id="PS51278">
    <property type="entry name" value="GATASE_TYPE_2"/>
    <property type="match status" value="1"/>
</dbReference>
<reference evidence="6" key="1">
    <citation type="submission" date="2018-06" db="EMBL/GenBank/DDBJ databases">
        <authorList>
            <person name="Zhirakovskaya E."/>
        </authorList>
    </citation>
    <scope>NUCLEOTIDE SEQUENCE</scope>
</reference>
<dbReference type="Gene3D" id="3.40.50.620">
    <property type="entry name" value="HUPs"/>
    <property type="match status" value="1"/>
</dbReference>
<dbReference type="InterPro" id="IPR017932">
    <property type="entry name" value="GATase_2_dom"/>
</dbReference>
<gene>
    <name evidence="6" type="ORF">MNBD_NITROSPIRAE03-1254</name>
</gene>
<keyword evidence="6" id="KW-0436">Ligase</keyword>
<dbReference type="GO" id="GO:0005829">
    <property type="term" value="C:cytosol"/>
    <property type="evidence" value="ECO:0007669"/>
    <property type="project" value="TreeGrafter"/>
</dbReference>
<dbReference type="Gene3D" id="3.60.20.10">
    <property type="entry name" value="Glutamine Phosphoribosylpyrophosphate, subunit 1, domain 1"/>
    <property type="match status" value="1"/>
</dbReference>
<keyword evidence="4" id="KW-0315">Glutamine amidotransferase</keyword>
<dbReference type="PIRSF" id="PIRSF001589">
    <property type="entry name" value="Asn_synthetase_glu-h"/>
    <property type="match status" value="1"/>
</dbReference>
<dbReference type="Pfam" id="PF00733">
    <property type="entry name" value="Asn_synthase"/>
    <property type="match status" value="1"/>
</dbReference>
<keyword evidence="2" id="KW-0547">Nucleotide-binding</keyword>
<feature type="domain" description="Glutamine amidotransferase type-2" evidence="5">
    <location>
        <begin position="2"/>
        <end position="212"/>
    </location>
</feature>
<dbReference type="InterPro" id="IPR014729">
    <property type="entry name" value="Rossmann-like_a/b/a_fold"/>
</dbReference>